<comment type="cofactor">
    <cofactor evidence="1">
        <name>a divalent metal cation</name>
        <dbReference type="ChEBI" id="CHEBI:60240"/>
    </cofactor>
</comment>
<accession>A0AAV8V8A6</accession>
<organism evidence="4 5">
    <name type="scientific">Exocentrus adspersus</name>
    <dbReference type="NCBI Taxonomy" id="1586481"/>
    <lineage>
        <taxon>Eukaryota</taxon>
        <taxon>Metazoa</taxon>
        <taxon>Ecdysozoa</taxon>
        <taxon>Arthropoda</taxon>
        <taxon>Hexapoda</taxon>
        <taxon>Insecta</taxon>
        <taxon>Pterygota</taxon>
        <taxon>Neoptera</taxon>
        <taxon>Endopterygota</taxon>
        <taxon>Coleoptera</taxon>
        <taxon>Polyphaga</taxon>
        <taxon>Cucujiformia</taxon>
        <taxon>Chrysomeloidea</taxon>
        <taxon>Cerambycidae</taxon>
        <taxon>Lamiinae</taxon>
        <taxon>Acanthocinini</taxon>
        <taxon>Exocentrus</taxon>
    </lineage>
</organism>
<dbReference type="AlphaFoldDB" id="A0AAV8V8A6"/>
<dbReference type="Proteomes" id="UP001159042">
    <property type="component" value="Unassembled WGS sequence"/>
</dbReference>
<evidence type="ECO:0000256" key="2">
    <source>
        <dbReference type="ARBA" id="ARBA00022723"/>
    </source>
</evidence>
<name>A0AAV8V8A6_9CUCU</name>
<dbReference type="Pfam" id="PF13359">
    <property type="entry name" value="DDE_Tnp_4"/>
    <property type="match status" value="1"/>
</dbReference>
<feature type="domain" description="DDE Tnp4" evidence="3">
    <location>
        <begin position="161"/>
        <end position="208"/>
    </location>
</feature>
<comment type="caution">
    <text evidence="4">The sequence shown here is derived from an EMBL/GenBank/DDBJ whole genome shotgun (WGS) entry which is preliminary data.</text>
</comment>
<keyword evidence="2" id="KW-0479">Metal-binding</keyword>
<evidence type="ECO:0000313" key="4">
    <source>
        <dbReference type="EMBL" id="KAJ8910404.1"/>
    </source>
</evidence>
<evidence type="ECO:0000259" key="3">
    <source>
        <dbReference type="Pfam" id="PF13359"/>
    </source>
</evidence>
<reference evidence="4 5" key="1">
    <citation type="journal article" date="2023" name="Insect Mol. Biol.">
        <title>Genome sequencing provides insights into the evolution of gene families encoding plant cell wall-degrading enzymes in longhorned beetles.</title>
        <authorList>
            <person name="Shin N.R."/>
            <person name="Okamura Y."/>
            <person name="Kirsch R."/>
            <person name="Pauchet Y."/>
        </authorList>
    </citation>
    <scope>NUCLEOTIDE SEQUENCE [LARGE SCALE GENOMIC DNA]</scope>
    <source>
        <strain evidence="4">EAD_L_NR</strain>
    </source>
</reference>
<evidence type="ECO:0000313" key="5">
    <source>
        <dbReference type="Proteomes" id="UP001159042"/>
    </source>
</evidence>
<proteinExistence type="predicted"/>
<dbReference type="EMBL" id="JANEYG010000305">
    <property type="protein sequence ID" value="KAJ8910404.1"/>
    <property type="molecule type" value="Genomic_DNA"/>
</dbReference>
<keyword evidence="5" id="KW-1185">Reference proteome</keyword>
<sequence>MKYFKALDSDKAPSYEYSHLRFYGSISNNKRILHKESAIRAMLKRKFENVQKMLGNRNCHFSKHLLTWLGNPIRRTKISVQCKVLTALSFFATGSYQKSVGISYLHGLCQTSVSRVVKEVTTALNNENILRRYIRFPQTVHERRTVVNGCQKDLLIVLNDAYNRTIICDSDLNIMNVDASYGGATHDAYIWRNCEIHDHIRQVHQTGECVWFLGTTEY</sequence>
<gene>
    <name evidence="4" type="ORF">NQ315_011368</name>
</gene>
<protein>
    <recommendedName>
        <fullName evidence="3">DDE Tnp4 domain-containing protein</fullName>
    </recommendedName>
</protein>
<evidence type="ECO:0000256" key="1">
    <source>
        <dbReference type="ARBA" id="ARBA00001968"/>
    </source>
</evidence>
<dbReference type="InterPro" id="IPR027806">
    <property type="entry name" value="HARBI1_dom"/>
</dbReference>
<dbReference type="GO" id="GO:0046872">
    <property type="term" value="F:metal ion binding"/>
    <property type="evidence" value="ECO:0007669"/>
    <property type="project" value="UniProtKB-KW"/>
</dbReference>